<dbReference type="InterPro" id="IPR011074">
    <property type="entry name" value="CRAL/TRIO_N_dom"/>
</dbReference>
<reference evidence="2" key="2">
    <citation type="submission" date="2025-05" db="UniProtKB">
        <authorList>
            <consortium name="EnsemblMetazoa"/>
        </authorList>
    </citation>
    <scope>IDENTIFICATION</scope>
    <source>
        <strain evidence="2">Foshan</strain>
    </source>
</reference>
<dbReference type="GeneID" id="109399162"/>
<dbReference type="Pfam" id="PF00650">
    <property type="entry name" value="CRAL_TRIO"/>
    <property type="match status" value="1"/>
</dbReference>
<sequence>MTSSPSVFSSVAKSPPSYEPYRFELSDKFRQLAFEELREDDDIRQQSLTQMREWIAKHPYIRKCRTDAPFLLRFLRFRKFSVPQAQEALERYLALRQTFPEWFQKLDPRDAVMRIPMMDEVFTVLGRDEVCRTVVFIRYGLFDVEKLTPMAMFRYTMMFIEVLLDDEEVQIGGFRVWVDYTESVMKHYGMWGIGDLKLLMDAVNKTMPIRIREIQGAKLPKFAVTIANLLLSFASSKLRDRVVCHNTVLESKKYFDQTLWPKQYGGPHDTTEKAKELEQLLEEKRDRILALDDLEIDIEHYKLLWGQANQNPNSNIDGGIAGCFRKLNVD</sequence>
<dbReference type="CDD" id="cd00170">
    <property type="entry name" value="SEC14"/>
    <property type="match status" value="1"/>
</dbReference>
<dbReference type="RefSeq" id="XP_019527135.3">
    <property type="nucleotide sequence ID" value="XM_019671590.3"/>
</dbReference>
<organism evidence="2 3">
    <name type="scientific">Aedes albopictus</name>
    <name type="common">Asian tiger mosquito</name>
    <name type="synonym">Stegomyia albopicta</name>
    <dbReference type="NCBI Taxonomy" id="7160"/>
    <lineage>
        <taxon>Eukaryota</taxon>
        <taxon>Metazoa</taxon>
        <taxon>Ecdysozoa</taxon>
        <taxon>Arthropoda</taxon>
        <taxon>Hexapoda</taxon>
        <taxon>Insecta</taxon>
        <taxon>Pterygota</taxon>
        <taxon>Neoptera</taxon>
        <taxon>Endopterygota</taxon>
        <taxon>Diptera</taxon>
        <taxon>Nematocera</taxon>
        <taxon>Culicoidea</taxon>
        <taxon>Culicidae</taxon>
        <taxon>Culicinae</taxon>
        <taxon>Aedini</taxon>
        <taxon>Aedes</taxon>
        <taxon>Stegomyia</taxon>
    </lineage>
</organism>
<dbReference type="Gene3D" id="1.10.8.20">
    <property type="entry name" value="N-terminal domain of phosphatidylinositol transfer protein sec14p"/>
    <property type="match status" value="1"/>
</dbReference>
<dbReference type="PROSITE" id="PS50191">
    <property type="entry name" value="CRAL_TRIO"/>
    <property type="match status" value="1"/>
</dbReference>
<dbReference type="SUPFAM" id="SSF52087">
    <property type="entry name" value="CRAL/TRIO domain"/>
    <property type="match status" value="1"/>
</dbReference>
<dbReference type="Proteomes" id="UP000069940">
    <property type="component" value="Unassembled WGS sequence"/>
</dbReference>
<accession>A0ABM1YF50</accession>
<feature type="domain" description="CRAL-TRIO" evidence="1">
    <location>
        <begin position="124"/>
        <end position="272"/>
    </location>
</feature>
<dbReference type="Gene3D" id="3.40.525.10">
    <property type="entry name" value="CRAL-TRIO lipid binding domain"/>
    <property type="match status" value="1"/>
</dbReference>
<dbReference type="SUPFAM" id="SSF46938">
    <property type="entry name" value="CRAL/TRIO N-terminal domain"/>
    <property type="match status" value="1"/>
</dbReference>
<dbReference type="PANTHER" id="PTHR10174:SF166">
    <property type="entry name" value="LD40136P"/>
    <property type="match status" value="1"/>
</dbReference>
<dbReference type="EnsemblMetazoa" id="AALFPA23_008600.R11646">
    <property type="protein sequence ID" value="AALFPA23_008600.P11646"/>
    <property type="gene ID" value="AALFPA23_008600"/>
</dbReference>
<dbReference type="InterPro" id="IPR036865">
    <property type="entry name" value="CRAL-TRIO_dom_sf"/>
</dbReference>
<evidence type="ECO:0000313" key="2">
    <source>
        <dbReference type="EnsemblMetazoa" id="AALFPA23_008600.P11646"/>
    </source>
</evidence>
<dbReference type="PRINTS" id="PR00180">
    <property type="entry name" value="CRETINALDHBP"/>
</dbReference>
<evidence type="ECO:0000259" key="1">
    <source>
        <dbReference type="PROSITE" id="PS50191"/>
    </source>
</evidence>
<dbReference type="Gene3D" id="1.20.5.1200">
    <property type="entry name" value="Alpha-tocopherol transfer"/>
    <property type="match status" value="1"/>
</dbReference>
<dbReference type="InterPro" id="IPR001251">
    <property type="entry name" value="CRAL-TRIO_dom"/>
</dbReference>
<name>A0ABM1YF50_AEDAL</name>
<keyword evidence="3" id="KW-1185">Reference proteome</keyword>
<dbReference type="PANTHER" id="PTHR10174">
    <property type="entry name" value="ALPHA-TOCOPHEROL TRANSFER PROTEIN-RELATED"/>
    <property type="match status" value="1"/>
</dbReference>
<proteinExistence type="predicted"/>
<protein>
    <recommendedName>
        <fullName evidence="1">CRAL-TRIO domain-containing protein</fullName>
    </recommendedName>
</protein>
<dbReference type="InterPro" id="IPR036273">
    <property type="entry name" value="CRAL/TRIO_N_dom_sf"/>
</dbReference>
<evidence type="ECO:0000313" key="3">
    <source>
        <dbReference type="Proteomes" id="UP000069940"/>
    </source>
</evidence>
<dbReference type="SMART" id="SM01100">
    <property type="entry name" value="CRAL_TRIO_N"/>
    <property type="match status" value="1"/>
</dbReference>
<reference evidence="3" key="1">
    <citation type="journal article" date="2015" name="Proc. Natl. Acad. Sci. U.S.A.">
        <title>Genome sequence of the Asian Tiger mosquito, Aedes albopictus, reveals insights into its biology, genetics, and evolution.</title>
        <authorList>
            <person name="Chen X.G."/>
            <person name="Jiang X."/>
            <person name="Gu J."/>
            <person name="Xu M."/>
            <person name="Wu Y."/>
            <person name="Deng Y."/>
            <person name="Zhang C."/>
            <person name="Bonizzoni M."/>
            <person name="Dermauw W."/>
            <person name="Vontas J."/>
            <person name="Armbruster P."/>
            <person name="Huang X."/>
            <person name="Yang Y."/>
            <person name="Zhang H."/>
            <person name="He W."/>
            <person name="Peng H."/>
            <person name="Liu Y."/>
            <person name="Wu K."/>
            <person name="Chen J."/>
            <person name="Lirakis M."/>
            <person name="Topalis P."/>
            <person name="Van Leeuwen T."/>
            <person name="Hall A.B."/>
            <person name="Jiang X."/>
            <person name="Thorpe C."/>
            <person name="Mueller R.L."/>
            <person name="Sun C."/>
            <person name="Waterhouse R.M."/>
            <person name="Yan G."/>
            <person name="Tu Z.J."/>
            <person name="Fang X."/>
            <person name="James A.A."/>
        </authorList>
    </citation>
    <scope>NUCLEOTIDE SEQUENCE [LARGE SCALE GENOMIC DNA]</scope>
    <source>
        <strain evidence="3">Foshan</strain>
    </source>
</reference>